<accession>A0AAV8Z9D1</accession>
<proteinExistence type="predicted"/>
<keyword evidence="1" id="KW-0812">Transmembrane</keyword>
<keyword evidence="1" id="KW-1133">Transmembrane helix</keyword>
<feature type="transmembrane region" description="Helical" evidence="1">
    <location>
        <begin position="20"/>
        <end position="41"/>
    </location>
</feature>
<keyword evidence="3" id="KW-1185">Reference proteome</keyword>
<comment type="caution">
    <text evidence="2">The sequence shown here is derived from an EMBL/GenBank/DDBJ whole genome shotgun (WGS) entry which is preliminary data.</text>
</comment>
<evidence type="ECO:0000313" key="2">
    <source>
        <dbReference type="EMBL" id="KAJ8960907.1"/>
    </source>
</evidence>
<sequence length="84" mass="9223">MYFTFLDLINTKGKRRKRTWIITGVVVVVGIGIAVAAIVLITTRSGDAEDTDTPSLNLEDFLNGKFSPKTFNGTWTSAILNALF</sequence>
<evidence type="ECO:0000313" key="3">
    <source>
        <dbReference type="Proteomes" id="UP001162162"/>
    </source>
</evidence>
<dbReference type="EMBL" id="JAPWTK010000007">
    <property type="protein sequence ID" value="KAJ8960907.1"/>
    <property type="molecule type" value="Genomic_DNA"/>
</dbReference>
<evidence type="ECO:0000256" key="1">
    <source>
        <dbReference type="SAM" id="Phobius"/>
    </source>
</evidence>
<dbReference type="AlphaFoldDB" id="A0AAV8Z9D1"/>
<dbReference type="Proteomes" id="UP001162162">
    <property type="component" value="Unassembled WGS sequence"/>
</dbReference>
<protein>
    <submittedName>
        <fullName evidence="2">Uncharacterized protein</fullName>
    </submittedName>
</protein>
<gene>
    <name evidence="2" type="ORF">NQ318_020206</name>
</gene>
<keyword evidence="1" id="KW-0472">Membrane</keyword>
<organism evidence="2 3">
    <name type="scientific">Aromia moschata</name>
    <dbReference type="NCBI Taxonomy" id="1265417"/>
    <lineage>
        <taxon>Eukaryota</taxon>
        <taxon>Metazoa</taxon>
        <taxon>Ecdysozoa</taxon>
        <taxon>Arthropoda</taxon>
        <taxon>Hexapoda</taxon>
        <taxon>Insecta</taxon>
        <taxon>Pterygota</taxon>
        <taxon>Neoptera</taxon>
        <taxon>Endopterygota</taxon>
        <taxon>Coleoptera</taxon>
        <taxon>Polyphaga</taxon>
        <taxon>Cucujiformia</taxon>
        <taxon>Chrysomeloidea</taxon>
        <taxon>Cerambycidae</taxon>
        <taxon>Cerambycinae</taxon>
        <taxon>Callichromatini</taxon>
        <taxon>Aromia</taxon>
    </lineage>
</organism>
<reference evidence="2" key="1">
    <citation type="journal article" date="2023" name="Insect Mol. Biol.">
        <title>Genome sequencing provides insights into the evolution of gene families encoding plant cell wall-degrading enzymes in longhorned beetles.</title>
        <authorList>
            <person name="Shin N.R."/>
            <person name="Okamura Y."/>
            <person name="Kirsch R."/>
            <person name="Pauchet Y."/>
        </authorList>
    </citation>
    <scope>NUCLEOTIDE SEQUENCE</scope>
    <source>
        <strain evidence="2">AMC_N1</strain>
    </source>
</reference>
<name>A0AAV8Z9D1_9CUCU</name>